<reference evidence="8" key="2">
    <citation type="journal article" date="2021" name="PeerJ">
        <title>Extensive microbial diversity within the chicken gut microbiome revealed by metagenomics and culture.</title>
        <authorList>
            <person name="Gilroy R."/>
            <person name="Ravi A."/>
            <person name="Getino M."/>
            <person name="Pursley I."/>
            <person name="Horton D.L."/>
            <person name="Alikhan N.F."/>
            <person name="Baker D."/>
            <person name="Gharbi K."/>
            <person name="Hall N."/>
            <person name="Watson M."/>
            <person name="Adriaenssens E.M."/>
            <person name="Foster-Nyarko E."/>
            <person name="Jarju S."/>
            <person name="Secka A."/>
            <person name="Antonio M."/>
            <person name="Oren A."/>
            <person name="Chaudhuri R.R."/>
            <person name="La Ragione R."/>
            <person name="Hildebrand F."/>
            <person name="Pallen M.J."/>
        </authorList>
    </citation>
    <scope>NUCLEOTIDE SEQUENCE</scope>
    <source>
        <strain evidence="8">ChiGjej3B3-7149</strain>
    </source>
</reference>
<evidence type="ECO:0000256" key="7">
    <source>
        <dbReference type="HAMAP-Rule" id="MF_01057"/>
    </source>
</evidence>
<comment type="caution">
    <text evidence="8">The sequence shown here is derived from an EMBL/GenBank/DDBJ whole genome shotgun (WGS) entry which is preliminary data.</text>
</comment>
<dbReference type="NCBIfam" id="TIGR00091">
    <property type="entry name" value="tRNA (guanosine(46)-N7)-methyltransferase TrmB"/>
    <property type="match status" value="1"/>
</dbReference>
<keyword evidence="3 7" id="KW-0489">Methyltransferase</keyword>
<dbReference type="EMBL" id="DVHH01000145">
    <property type="protein sequence ID" value="HIR55097.1"/>
    <property type="molecule type" value="Genomic_DNA"/>
</dbReference>
<dbReference type="PROSITE" id="PS51625">
    <property type="entry name" value="SAM_MT_TRMB"/>
    <property type="match status" value="1"/>
</dbReference>
<dbReference type="InterPro" id="IPR055361">
    <property type="entry name" value="tRNA_methyltr_TrmB_bact"/>
</dbReference>
<feature type="binding site" evidence="7">
    <location>
        <position position="94"/>
    </location>
    <ligand>
        <name>S-adenosyl-L-methionine</name>
        <dbReference type="ChEBI" id="CHEBI:59789"/>
    </ligand>
</feature>
<comment type="pathway">
    <text evidence="7">tRNA modification; N(7)-methylguanine-tRNA biosynthesis.</text>
</comment>
<comment type="catalytic activity">
    <reaction evidence="1 7">
        <text>guanosine(46) in tRNA + S-adenosyl-L-methionine = N(7)-methylguanosine(46) in tRNA + S-adenosyl-L-homocysteine</text>
        <dbReference type="Rhea" id="RHEA:42708"/>
        <dbReference type="Rhea" id="RHEA-COMP:10188"/>
        <dbReference type="Rhea" id="RHEA-COMP:10189"/>
        <dbReference type="ChEBI" id="CHEBI:57856"/>
        <dbReference type="ChEBI" id="CHEBI:59789"/>
        <dbReference type="ChEBI" id="CHEBI:74269"/>
        <dbReference type="ChEBI" id="CHEBI:74480"/>
        <dbReference type="EC" id="2.1.1.33"/>
    </reaction>
</comment>
<feature type="binding site" evidence="7">
    <location>
        <position position="42"/>
    </location>
    <ligand>
        <name>S-adenosyl-L-methionine</name>
        <dbReference type="ChEBI" id="CHEBI:59789"/>
    </ligand>
</feature>
<sequence length="215" mass="24580">MRKKPNLVPRWERCAGLLENTPETHRGRWLEDFPGHDRLCLELGCGKGRFTAGMAAEEPGALLCAVEKVPDAMVVAMERVRDAGLTNVRFLDRDAVLLPEFFAPGEVSRIYINFPDPWPKKKQFKRRLTAPGFQKLYFDLLPPGGEVWLKTDNVPLYEWSLEQFQACGWTLKEVTRDLHEHGIQGVMTDYEAKFHEQGVKINRLVAVRGEVWTCG</sequence>
<evidence type="ECO:0000256" key="5">
    <source>
        <dbReference type="ARBA" id="ARBA00022691"/>
    </source>
</evidence>
<proteinExistence type="inferred from homology"/>
<feature type="binding site" evidence="7">
    <location>
        <position position="67"/>
    </location>
    <ligand>
        <name>S-adenosyl-L-methionine</name>
        <dbReference type="ChEBI" id="CHEBI:59789"/>
    </ligand>
</feature>
<dbReference type="CDD" id="cd02440">
    <property type="entry name" value="AdoMet_MTases"/>
    <property type="match status" value="1"/>
</dbReference>
<dbReference type="HAMAP" id="MF_01057">
    <property type="entry name" value="tRNA_methyltr_TrmB"/>
    <property type="match status" value="1"/>
</dbReference>
<evidence type="ECO:0000256" key="3">
    <source>
        <dbReference type="ARBA" id="ARBA00022603"/>
    </source>
</evidence>
<feature type="binding site" evidence="7">
    <location>
        <position position="120"/>
    </location>
    <ligand>
        <name>substrate</name>
    </ligand>
</feature>
<evidence type="ECO:0000313" key="9">
    <source>
        <dbReference type="Proteomes" id="UP000824238"/>
    </source>
</evidence>
<dbReference type="InterPro" id="IPR003358">
    <property type="entry name" value="tRNA_(Gua-N-7)_MeTrfase_Trmb"/>
</dbReference>
<reference evidence="8" key="1">
    <citation type="submission" date="2020-10" db="EMBL/GenBank/DDBJ databases">
        <authorList>
            <person name="Gilroy R."/>
        </authorList>
    </citation>
    <scope>NUCLEOTIDE SEQUENCE</scope>
    <source>
        <strain evidence="8">ChiGjej3B3-7149</strain>
    </source>
</reference>
<keyword evidence="5 7" id="KW-0949">S-adenosyl-L-methionine</keyword>
<evidence type="ECO:0000256" key="1">
    <source>
        <dbReference type="ARBA" id="ARBA00000142"/>
    </source>
</evidence>
<evidence type="ECO:0000313" key="8">
    <source>
        <dbReference type="EMBL" id="HIR55097.1"/>
    </source>
</evidence>
<keyword evidence="6 7" id="KW-0819">tRNA processing</keyword>
<comment type="similarity">
    <text evidence="7">Belongs to the class I-like SAM-binding methyltransferase superfamily. TrmB family.</text>
</comment>
<dbReference type="GO" id="GO:0008176">
    <property type="term" value="F:tRNA (guanine(46)-N7)-methyltransferase activity"/>
    <property type="evidence" value="ECO:0007669"/>
    <property type="project" value="UniProtKB-UniRule"/>
</dbReference>
<feature type="binding site" evidence="7">
    <location>
        <begin position="188"/>
        <end position="191"/>
    </location>
    <ligand>
        <name>substrate</name>
    </ligand>
</feature>
<keyword evidence="4 7" id="KW-0808">Transferase</keyword>
<name>A0A9D1DLQ0_9FIRM</name>
<comment type="function">
    <text evidence="2 7">Catalyzes the formation of N(7)-methylguanine at position 46 (m7G46) in tRNA.</text>
</comment>
<dbReference type="Pfam" id="PF02390">
    <property type="entry name" value="Methyltransf_4"/>
    <property type="match status" value="1"/>
</dbReference>
<protein>
    <recommendedName>
        <fullName evidence="7">tRNA (guanine-N(7)-)-methyltransferase</fullName>
        <ecNumber evidence="7">2.1.1.33</ecNumber>
    </recommendedName>
    <alternativeName>
        <fullName evidence="7">tRNA (guanine(46)-N(7))-methyltransferase</fullName>
    </alternativeName>
    <alternativeName>
        <fullName evidence="7">tRNA(m7G46)-methyltransferase</fullName>
    </alternativeName>
</protein>
<dbReference type="InterPro" id="IPR029063">
    <property type="entry name" value="SAM-dependent_MTases_sf"/>
</dbReference>
<feature type="binding site" evidence="7">
    <location>
        <position position="116"/>
    </location>
    <ligand>
        <name>S-adenosyl-L-methionine</name>
        <dbReference type="ChEBI" id="CHEBI:59789"/>
    </ligand>
</feature>
<dbReference type="PANTHER" id="PTHR23417">
    <property type="entry name" value="3-DEOXY-D-MANNO-OCTULOSONIC-ACID TRANSFERASE/TRNA GUANINE-N 7 - -METHYLTRANSFERASE"/>
    <property type="match status" value="1"/>
</dbReference>
<feature type="binding site" evidence="7">
    <location>
        <position position="152"/>
    </location>
    <ligand>
        <name>substrate</name>
    </ligand>
</feature>
<dbReference type="Proteomes" id="UP000824238">
    <property type="component" value="Unassembled WGS sequence"/>
</dbReference>
<gene>
    <name evidence="7 8" type="primary">trmB</name>
    <name evidence="8" type="ORF">IAD36_05845</name>
</gene>
<dbReference type="SUPFAM" id="SSF53335">
    <property type="entry name" value="S-adenosyl-L-methionine-dependent methyltransferases"/>
    <property type="match status" value="1"/>
</dbReference>
<evidence type="ECO:0000256" key="2">
    <source>
        <dbReference type="ARBA" id="ARBA00003015"/>
    </source>
</evidence>
<dbReference type="NCBIfam" id="NF001080">
    <property type="entry name" value="PRK00121.2-2"/>
    <property type="match status" value="1"/>
</dbReference>
<evidence type="ECO:0000256" key="6">
    <source>
        <dbReference type="ARBA" id="ARBA00022694"/>
    </source>
</evidence>
<dbReference type="Gene3D" id="3.40.50.150">
    <property type="entry name" value="Vaccinia Virus protein VP39"/>
    <property type="match status" value="1"/>
</dbReference>
<dbReference type="GO" id="GO:0043527">
    <property type="term" value="C:tRNA methyltransferase complex"/>
    <property type="evidence" value="ECO:0007669"/>
    <property type="project" value="TreeGrafter"/>
</dbReference>
<dbReference type="AlphaFoldDB" id="A0A9D1DLQ0"/>
<comment type="caution">
    <text evidence="7">Lacks conserved residue(s) required for the propagation of feature annotation.</text>
</comment>
<accession>A0A9D1DLQ0</accession>
<evidence type="ECO:0000256" key="4">
    <source>
        <dbReference type="ARBA" id="ARBA00022679"/>
    </source>
</evidence>
<organism evidence="8 9">
    <name type="scientific">Candidatus Scatomorpha intestinigallinarum</name>
    <dbReference type="NCBI Taxonomy" id="2840923"/>
    <lineage>
        <taxon>Bacteria</taxon>
        <taxon>Bacillati</taxon>
        <taxon>Bacillota</taxon>
        <taxon>Clostridia</taxon>
        <taxon>Eubacteriales</taxon>
        <taxon>Candidatus Scatomorpha</taxon>
    </lineage>
</organism>
<dbReference type="EC" id="2.1.1.33" evidence="7"/>
<dbReference type="PANTHER" id="PTHR23417:SF14">
    <property type="entry name" value="PENTACOTRIPEPTIDE-REPEAT REGION OF PRORP DOMAIN-CONTAINING PROTEIN"/>
    <property type="match status" value="1"/>
</dbReference>